<dbReference type="Proteomes" id="UP001141552">
    <property type="component" value="Unassembled WGS sequence"/>
</dbReference>
<evidence type="ECO:0000256" key="4">
    <source>
        <dbReference type="ARBA" id="ARBA00024004"/>
    </source>
</evidence>
<keyword evidence="2 5" id="KW-0863">Zinc-finger</keyword>
<evidence type="ECO:0000256" key="5">
    <source>
        <dbReference type="PROSITE-ProRule" id="PRU00455"/>
    </source>
</evidence>
<dbReference type="Pfam" id="PF21361">
    <property type="entry name" value="Sina_ZnF"/>
    <property type="match status" value="1"/>
</dbReference>
<dbReference type="EMBL" id="JAKUCV010002549">
    <property type="protein sequence ID" value="KAJ4842218.1"/>
    <property type="molecule type" value="Genomic_DNA"/>
</dbReference>
<dbReference type="InterPro" id="IPR044286">
    <property type="entry name" value="SINL_plant"/>
</dbReference>
<evidence type="ECO:0000256" key="2">
    <source>
        <dbReference type="ARBA" id="ARBA00022771"/>
    </source>
</evidence>
<dbReference type="PROSITE" id="PS51081">
    <property type="entry name" value="ZF_SIAH"/>
    <property type="match status" value="1"/>
</dbReference>
<dbReference type="SUPFAM" id="SSF49599">
    <property type="entry name" value="TRAF domain-like"/>
    <property type="match status" value="1"/>
</dbReference>
<dbReference type="InterPro" id="IPR013083">
    <property type="entry name" value="Znf_RING/FYVE/PHD"/>
</dbReference>
<dbReference type="AlphaFoldDB" id="A0A9Q0JHR6"/>
<reference evidence="8" key="2">
    <citation type="journal article" date="2023" name="Plants (Basel)">
        <title>Annotation of the Turnera subulata (Passifloraceae) Draft Genome Reveals the S-Locus Evolved after the Divergence of Turneroideae from Passifloroideae in a Stepwise Manner.</title>
        <authorList>
            <person name="Henning P.M."/>
            <person name="Roalson E.H."/>
            <person name="Mir W."/>
            <person name="McCubbin A.G."/>
            <person name="Shore J.S."/>
        </authorList>
    </citation>
    <scope>NUCLEOTIDE SEQUENCE</scope>
    <source>
        <strain evidence="8">F60SS</strain>
    </source>
</reference>
<proteinExistence type="predicted"/>
<organism evidence="8 9">
    <name type="scientific">Turnera subulata</name>
    <dbReference type="NCBI Taxonomy" id="218843"/>
    <lineage>
        <taxon>Eukaryota</taxon>
        <taxon>Viridiplantae</taxon>
        <taxon>Streptophyta</taxon>
        <taxon>Embryophyta</taxon>
        <taxon>Tracheophyta</taxon>
        <taxon>Spermatophyta</taxon>
        <taxon>Magnoliopsida</taxon>
        <taxon>eudicotyledons</taxon>
        <taxon>Gunneridae</taxon>
        <taxon>Pentapetalae</taxon>
        <taxon>rosids</taxon>
        <taxon>fabids</taxon>
        <taxon>Malpighiales</taxon>
        <taxon>Passifloraceae</taxon>
        <taxon>Turnera</taxon>
    </lineage>
</organism>
<feature type="region of interest" description="Disordered" evidence="6">
    <location>
        <begin position="1"/>
        <end position="81"/>
    </location>
</feature>
<accession>A0A9Q0JHR6</accession>
<dbReference type="PANTHER" id="PTHR46632:SF16">
    <property type="entry name" value="E3 UBIQUITIN-PROTEIN LIGASE SINA-LIKE 10"/>
    <property type="match status" value="1"/>
</dbReference>
<protein>
    <recommendedName>
        <fullName evidence="7">SIAH-type domain-containing protein</fullName>
    </recommendedName>
</protein>
<evidence type="ECO:0000259" key="7">
    <source>
        <dbReference type="PROSITE" id="PS51081"/>
    </source>
</evidence>
<comment type="function">
    <text evidence="4">E3 ubiquitin-protein ligase that mediates ubiquitination and subsequent proteasomal degradation of target proteins. E3 ubiquitin ligases accept ubiquitin from an E2 ubiquitin-conjugating enzyme in the form of a thioester and then directly transfers the ubiquitin to targeted substrates. It probably triggers the ubiquitin-mediated degradation of different substrates.</text>
</comment>
<evidence type="ECO:0000256" key="6">
    <source>
        <dbReference type="SAM" id="MobiDB-lite"/>
    </source>
</evidence>
<dbReference type="InterPro" id="IPR013010">
    <property type="entry name" value="Znf_SIAH"/>
</dbReference>
<feature type="compositionally biased region" description="Basic and acidic residues" evidence="6">
    <location>
        <begin position="29"/>
        <end position="45"/>
    </location>
</feature>
<keyword evidence="9" id="KW-1185">Reference proteome</keyword>
<feature type="compositionally biased region" description="Basic and acidic residues" evidence="6">
    <location>
        <begin position="54"/>
        <end position="64"/>
    </location>
</feature>
<gene>
    <name evidence="8" type="ORF">Tsubulata_007594</name>
</gene>
<comment type="caution">
    <text evidence="8">The sequence shown here is derived from an EMBL/GenBank/DDBJ whole genome shotgun (WGS) entry which is preliminary data.</text>
</comment>
<reference evidence="8" key="1">
    <citation type="submission" date="2022-02" db="EMBL/GenBank/DDBJ databases">
        <authorList>
            <person name="Henning P.M."/>
            <person name="McCubbin A.G."/>
            <person name="Shore J.S."/>
        </authorList>
    </citation>
    <scope>NUCLEOTIDE SEQUENCE</scope>
    <source>
        <strain evidence="8">F60SS</strain>
        <tissue evidence="8">Leaves</tissue>
    </source>
</reference>
<dbReference type="PANTHER" id="PTHR46632">
    <property type="entry name" value="E3 UBIQUITIN-PROTEIN LIGASE SINA-LIKE 4"/>
    <property type="match status" value="1"/>
</dbReference>
<dbReference type="GO" id="GO:0008270">
    <property type="term" value="F:zinc ion binding"/>
    <property type="evidence" value="ECO:0007669"/>
    <property type="project" value="UniProtKB-KW"/>
</dbReference>
<feature type="domain" description="SIAH-type" evidence="7">
    <location>
        <begin position="117"/>
        <end position="175"/>
    </location>
</feature>
<evidence type="ECO:0000313" key="9">
    <source>
        <dbReference type="Proteomes" id="UP001141552"/>
    </source>
</evidence>
<keyword evidence="1" id="KW-0479">Metal-binding</keyword>
<sequence>MAKFSVDGGDDDGEESSHHHHNLTSRTRSRPDHQGMNHPDEDAHHYSRHRPRRRLLDGRLEGGSRRSVAAPSAGADDGATGFGENGSPLVTLIDTDVLDCPICCEPFTAPVFQVIRVATIPCHNSMYGCKERVRYSKKYDHEKTCIYAPCVCPIPGCNFISSFQRLYQHSNREHSGSVTQFHFKVPFNIRFTAQDNFHVLQEVDEGVLFIMNNKLEPNGNAITVSCIKPSSFKGEYSYDVAAKLGASILNFQSVITNTLARSDSPPSAGFLLVPKEFFDSDGGTTLELCISKR</sequence>
<evidence type="ECO:0000256" key="1">
    <source>
        <dbReference type="ARBA" id="ARBA00022723"/>
    </source>
</evidence>
<dbReference type="Gene3D" id="3.30.40.10">
    <property type="entry name" value="Zinc/RING finger domain, C3HC4 (zinc finger)"/>
    <property type="match status" value="1"/>
</dbReference>
<dbReference type="OrthoDB" id="830976at2759"/>
<keyword evidence="3" id="KW-0862">Zinc</keyword>
<evidence type="ECO:0000313" key="8">
    <source>
        <dbReference type="EMBL" id="KAJ4842218.1"/>
    </source>
</evidence>
<name>A0A9Q0JHR6_9ROSI</name>
<evidence type="ECO:0000256" key="3">
    <source>
        <dbReference type="ARBA" id="ARBA00022833"/>
    </source>
</evidence>